<dbReference type="EMBL" id="LN890656">
    <property type="protein sequence ID" value="CUS05687.1"/>
    <property type="molecule type" value="Genomic_DNA"/>
</dbReference>
<gene>
    <name evidence="3" type="ORF">CFX0092_B0153</name>
</gene>
<evidence type="ECO:0000313" key="4">
    <source>
        <dbReference type="Proteomes" id="UP000215027"/>
    </source>
</evidence>
<feature type="region of interest" description="Disordered" evidence="1">
    <location>
        <begin position="38"/>
        <end position="61"/>
    </location>
</feature>
<dbReference type="AlphaFoldDB" id="A0A170PJK7"/>
<dbReference type="Proteomes" id="UP000215027">
    <property type="component" value="Chromosome II"/>
</dbReference>
<dbReference type="RefSeq" id="WP_095045064.1">
    <property type="nucleotide sequence ID" value="NZ_LN890656.1"/>
</dbReference>
<dbReference type="KEGG" id="pbf:CFX0092_B0153"/>
<accession>A0A170PJK7</accession>
<evidence type="ECO:0000256" key="1">
    <source>
        <dbReference type="SAM" id="MobiDB-lite"/>
    </source>
</evidence>
<protein>
    <submittedName>
        <fullName evidence="3">Uncharacterized protein</fullName>
    </submittedName>
</protein>
<dbReference type="Gene3D" id="2.60.120.380">
    <property type="match status" value="1"/>
</dbReference>
<sequence>MNAKLIFRVIVIVLVTLGLTALVAAQAQPAAPIKAAPVDELGESGSPAANKSEIEPNNDTSDADWLVLGDVIAGKIDSPGDVDYYALATPSGYLELMADIDAQMNGSPLDAKICLLKGDGVTVQTCSDDSNGVDPMVWGAIWWTEGPAYLRVKAYDANVGGNAYTYRLAVYRPLLVSPAKGGTVAGIQFQAADVLSHYDFADGTEKWMLFFDASDVDITKNVAVLHADPGYTTKIVLGLSATQSMWIGTDGVHPVTPYDSIAFQYGATESSSGSLGPNTVGYFEFFYNYKPEGLTAAGEKIDALADWFDFSTTGAAKFPANGLKTQDEDIVFAAYAAGYLELDGSLIPGLAAEDVVGADEGDGDLYYLTIKGSGRIDGRTFTEKDIFVVDSATNHVVAPYLYWHGPDHHFNYNIDAIDVVN</sequence>
<evidence type="ECO:0000256" key="2">
    <source>
        <dbReference type="SAM" id="SignalP"/>
    </source>
</evidence>
<name>A0A170PJK7_9CHLR</name>
<organism evidence="3 4">
    <name type="scientific">Candidatus Promineifilum breve</name>
    <dbReference type="NCBI Taxonomy" id="1806508"/>
    <lineage>
        <taxon>Bacteria</taxon>
        <taxon>Bacillati</taxon>
        <taxon>Chloroflexota</taxon>
        <taxon>Ardenticatenia</taxon>
        <taxon>Candidatus Promineifilales</taxon>
        <taxon>Candidatus Promineifilaceae</taxon>
        <taxon>Candidatus Promineifilum</taxon>
    </lineage>
</organism>
<keyword evidence="2" id="KW-0732">Signal</keyword>
<keyword evidence="4" id="KW-1185">Reference proteome</keyword>
<feature type="chain" id="PRO_5007903899" evidence="2">
    <location>
        <begin position="28"/>
        <end position="421"/>
    </location>
</feature>
<dbReference type="OrthoDB" id="435029at2"/>
<proteinExistence type="predicted"/>
<reference evidence="3" key="1">
    <citation type="submission" date="2016-01" db="EMBL/GenBank/DDBJ databases">
        <authorList>
            <person name="Mcilroy J.S."/>
            <person name="Karst M S."/>
            <person name="Albertsen M."/>
        </authorList>
    </citation>
    <scope>NUCLEOTIDE SEQUENCE</scope>
    <source>
        <strain evidence="3">Cfx-K</strain>
    </source>
</reference>
<evidence type="ECO:0000313" key="3">
    <source>
        <dbReference type="EMBL" id="CUS05687.1"/>
    </source>
</evidence>
<feature type="signal peptide" evidence="2">
    <location>
        <begin position="1"/>
        <end position="27"/>
    </location>
</feature>